<accession>A0A1T5KLN6</accession>
<feature type="region of interest" description="Disordered" evidence="1">
    <location>
        <begin position="190"/>
        <end position="220"/>
    </location>
</feature>
<organism evidence="3 4">
    <name type="scientific">Okibacterium fritillariae</name>
    <dbReference type="NCBI Taxonomy" id="123320"/>
    <lineage>
        <taxon>Bacteria</taxon>
        <taxon>Bacillati</taxon>
        <taxon>Actinomycetota</taxon>
        <taxon>Actinomycetes</taxon>
        <taxon>Micrococcales</taxon>
        <taxon>Microbacteriaceae</taxon>
        <taxon>Okibacterium</taxon>
    </lineage>
</organism>
<keyword evidence="4" id="KW-1185">Reference proteome</keyword>
<name>A0A1T5KLN6_9MICO</name>
<gene>
    <name evidence="3" type="ORF">SAMN06309945_2348</name>
</gene>
<sequence>MPALLPRVKTTLSIVAHRRVRGWLDGEYRSVFHGKSHDFDDLRPYVPGDEIRDIDWKATARHGSPLTKRYIASRKQAVMIVVDSGRDLAAVSASGEPKRDLAIQAAGVLGYLAHRHGDQVGLVTGDASGSALVPLGGTEGHLERLLQIIHARASLEGSPSDFVGQLDYVARRFRRRMLLVVISDDQALAGTGHGTGGTGGASSASGANARTQSTPGAPASDLRPLLRRLHAQHEMIWVSIADADLVAATPRGAELLDVQTFGELPEFLRRDPQVRREYAERATAQKTETRDILDRIGIASTRIESTRDVVPKLFRLLERHNHAGR</sequence>
<dbReference type="RefSeq" id="WP_079728378.1">
    <property type="nucleotide sequence ID" value="NZ_FUZP01000002.1"/>
</dbReference>
<dbReference type="EMBL" id="FUZP01000002">
    <property type="protein sequence ID" value="SKC64198.1"/>
    <property type="molecule type" value="Genomic_DNA"/>
</dbReference>
<dbReference type="Proteomes" id="UP000190857">
    <property type="component" value="Unassembled WGS sequence"/>
</dbReference>
<dbReference type="InterPro" id="IPR002881">
    <property type="entry name" value="DUF58"/>
</dbReference>
<dbReference type="PANTHER" id="PTHR33608">
    <property type="entry name" value="BLL2464 PROTEIN"/>
    <property type="match status" value="1"/>
</dbReference>
<dbReference type="STRING" id="123320.SAMN06309945_2348"/>
<evidence type="ECO:0000313" key="4">
    <source>
        <dbReference type="Proteomes" id="UP000190857"/>
    </source>
</evidence>
<feature type="domain" description="DUF58" evidence="2">
    <location>
        <begin position="41"/>
        <end position="184"/>
    </location>
</feature>
<dbReference type="OrthoDB" id="9776116at2"/>
<feature type="compositionally biased region" description="Gly residues" evidence="1">
    <location>
        <begin position="191"/>
        <end position="200"/>
    </location>
</feature>
<dbReference type="PANTHER" id="PTHR33608:SF6">
    <property type="entry name" value="BLL2464 PROTEIN"/>
    <property type="match status" value="1"/>
</dbReference>
<protein>
    <recommendedName>
        <fullName evidence="2">DUF58 domain-containing protein</fullName>
    </recommendedName>
</protein>
<dbReference type="Pfam" id="PF01882">
    <property type="entry name" value="DUF58"/>
    <property type="match status" value="1"/>
</dbReference>
<evidence type="ECO:0000313" key="3">
    <source>
        <dbReference type="EMBL" id="SKC64198.1"/>
    </source>
</evidence>
<dbReference type="AlphaFoldDB" id="A0A1T5KLN6"/>
<evidence type="ECO:0000256" key="1">
    <source>
        <dbReference type="SAM" id="MobiDB-lite"/>
    </source>
</evidence>
<proteinExistence type="predicted"/>
<evidence type="ECO:0000259" key="2">
    <source>
        <dbReference type="Pfam" id="PF01882"/>
    </source>
</evidence>
<reference evidence="3 4" key="1">
    <citation type="submission" date="2017-02" db="EMBL/GenBank/DDBJ databases">
        <authorList>
            <person name="Peterson S.W."/>
        </authorList>
    </citation>
    <scope>NUCLEOTIDE SEQUENCE [LARGE SCALE GENOMIC DNA]</scope>
    <source>
        <strain evidence="3 4">VKM Ac-2059</strain>
    </source>
</reference>